<proteinExistence type="predicted"/>
<evidence type="ECO:0000313" key="2">
    <source>
        <dbReference type="Proteomes" id="UP000789901"/>
    </source>
</evidence>
<protein>
    <submittedName>
        <fullName evidence="1">31308_t:CDS:1</fullName>
    </submittedName>
</protein>
<gene>
    <name evidence="1" type="ORF">GMARGA_LOCUS37905</name>
</gene>
<accession>A0ABN7X3Z8</accession>
<feature type="non-terminal residue" evidence="1">
    <location>
        <position position="1"/>
    </location>
</feature>
<reference evidence="1 2" key="1">
    <citation type="submission" date="2021-06" db="EMBL/GenBank/DDBJ databases">
        <authorList>
            <person name="Kallberg Y."/>
            <person name="Tangrot J."/>
            <person name="Rosling A."/>
        </authorList>
    </citation>
    <scope>NUCLEOTIDE SEQUENCE [LARGE SCALE GENOMIC DNA]</scope>
    <source>
        <strain evidence="1 2">120-4 pot B 10/14</strain>
    </source>
</reference>
<keyword evidence="2" id="KW-1185">Reference proteome</keyword>
<organism evidence="1 2">
    <name type="scientific">Gigaspora margarita</name>
    <dbReference type="NCBI Taxonomy" id="4874"/>
    <lineage>
        <taxon>Eukaryota</taxon>
        <taxon>Fungi</taxon>
        <taxon>Fungi incertae sedis</taxon>
        <taxon>Mucoromycota</taxon>
        <taxon>Glomeromycotina</taxon>
        <taxon>Glomeromycetes</taxon>
        <taxon>Diversisporales</taxon>
        <taxon>Gigasporaceae</taxon>
        <taxon>Gigaspora</taxon>
    </lineage>
</organism>
<name>A0ABN7X3Z8_GIGMA</name>
<evidence type="ECO:0000313" key="1">
    <source>
        <dbReference type="EMBL" id="CAG8845924.1"/>
    </source>
</evidence>
<dbReference type="EMBL" id="CAJVQB010081436">
    <property type="protein sequence ID" value="CAG8845924.1"/>
    <property type="molecule type" value="Genomic_DNA"/>
</dbReference>
<feature type="non-terminal residue" evidence="1">
    <location>
        <position position="43"/>
    </location>
</feature>
<dbReference type="Proteomes" id="UP000789901">
    <property type="component" value="Unassembled WGS sequence"/>
</dbReference>
<comment type="caution">
    <text evidence="1">The sequence shown here is derived from an EMBL/GenBank/DDBJ whole genome shotgun (WGS) entry which is preliminary data.</text>
</comment>
<sequence length="43" mass="5468">DLAIEQQKLYNTEIDLNLITMAYNNEIKERRRWWYSYCDKNRR</sequence>